<dbReference type="CDD" id="cd03230">
    <property type="entry name" value="ABC_DR_subfamily_A"/>
    <property type="match status" value="1"/>
</dbReference>
<dbReference type="Pfam" id="PF00005">
    <property type="entry name" value="ABC_tran"/>
    <property type="match status" value="1"/>
</dbReference>
<dbReference type="HOGENOM" id="CLU_000604_1_2_4"/>
<comment type="similarity">
    <text evidence="1">Belongs to the ABC transporter superfamily.</text>
</comment>
<reference evidence="7 8" key="1">
    <citation type="submission" date="2011-04" db="EMBL/GenBank/DDBJ databases">
        <authorList>
            <person name="Muzny D."/>
            <person name="Qin X."/>
            <person name="Deng J."/>
            <person name="Jiang H."/>
            <person name="Liu Y."/>
            <person name="Qu J."/>
            <person name="Song X.-Z."/>
            <person name="Zhang L."/>
            <person name="Thornton R."/>
            <person name="Coyle M."/>
            <person name="Francisco L."/>
            <person name="Jackson L."/>
            <person name="Javaid M."/>
            <person name="Korchina V."/>
            <person name="Kovar C."/>
            <person name="Mata R."/>
            <person name="Mathew T."/>
            <person name="Ngo R."/>
            <person name="Nguyen L."/>
            <person name="Nguyen N."/>
            <person name="Okwuonu G."/>
            <person name="Ongeri F."/>
            <person name="Pham C."/>
            <person name="Simmons D."/>
            <person name="Wilczek-Boney K."/>
            <person name="Hale W."/>
            <person name="Jakkamsetti A."/>
            <person name="Pham P."/>
            <person name="Ruth R."/>
            <person name="San Lucas F."/>
            <person name="Warren J."/>
            <person name="Zhang J."/>
            <person name="Zhao Z."/>
            <person name="Zhou C."/>
            <person name="Zhu D."/>
            <person name="Lee S."/>
            <person name="Bess C."/>
            <person name="Blankenburg K."/>
            <person name="Forbes L."/>
            <person name="Fu Q."/>
            <person name="Gubbala S."/>
            <person name="Hirani K."/>
            <person name="Jayaseelan J.C."/>
            <person name="Lara F."/>
            <person name="Munidasa M."/>
            <person name="Palculict T."/>
            <person name="Patil S."/>
            <person name="Pu L.-L."/>
            <person name="Saada N."/>
            <person name="Tang L."/>
            <person name="Weissenberger G."/>
            <person name="Zhu Y."/>
            <person name="Hemphill L."/>
            <person name="Shang Y."/>
            <person name="Youmans B."/>
            <person name="Ayvaz T."/>
            <person name="Ross M."/>
            <person name="Santibanez J."/>
            <person name="Aqrawi P."/>
            <person name="Gross S."/>
            <person name="Joshi V."/>
            <person name="Fowler G."/>
            <person name="Nazareth L."/>
            <person name="Reid J."/>
            <person name="Worley K."/>
            <person name="Petrosino J."/>
            <person name="Highlander S."/>
            <person name="Gibbs R."/>
        </authorList>
    </citation>
    <scope>NUCLEOTIDE SEQUENCE [LARGE SCALE GENOMIC DNA]</scope>
    <source>
        <strain evidence="7 8">ATCC 23330</strain>
    </source>
</reference>
<gene>
    <name evidence="7" type="ORF">HMPREF0476_0838</name>
</gene>
<name>F5S6K5_KINKI</name>
<keyword evidence="3" id="KW-0472">Membrane</keyword>
<protein>
    <submittedName>
        <fullName evidence="7">ABC superfamily ATP binding cassette transporter</fullName>
    </submittedName>
</protein>
<dbReference type="PANTHER" id="PTHR43335">
    <property type="entry name" value="ABC TRANSPORTER, ATP-BINDING PROTEIN"/>
    <property type="match status" value="1"/>
</dbReference>
<evidence type="ECO:0000256" key="2">
    <source>
        <dbReference type="ARBA" id="ARBA00022448"/>
    </source>
</evidence>
<evidence type="ECO:0000256" key="3">
    <source>
        <dbReference type="ARBA" id="ARBA00022475"/>
    </source>
</evidence>
<proteinExistence type="inferred from homology"/>
<accession>F5S6K5</accession>
<dbReference type="Gene3D" id="3.40.50.300">
    <property type="entry name" value="P-loop containing nucleotide triphosphate hydrolases"/>
    <property type="match status" value="1"/>
</dbReference>
<evidence type="ECO:0000256" key="4">
    <source>
        <dbReference type="ARBA" id="ARBA00022741"/>
    </source>
</evidence>
<dbReference type="SUPFAM" id="SSF52540">
    <property type="entry name" value="P-loop containing nucleoside triphosphate hydrolases"/>
    <property type="match status" value="1"/>
</dbReference>
<comment type="caution">
    <text evidence="7">The sequence shown here is derived from an EMBL/GenBank/DDBJ whole genome shotgun (WGS) entry which is preliminary data.</text>
</comment>
<dbReference type="PROSITE" id="PS50893">
    <property type="entry name" value="ABC_TRANSPORTER_2"/>
    <property type="match status" value="1"/>
</dbReference>
<dbReference type="GO" id="GO:0016887">
    <property type="term" value="F:ATP hydrolysis activity"/>
    <property type="evidence" value="ECO:0007669"/>
    <property type="project" value="InterPro"/>
</dbReference>
<evidence type="ECO:0000256" key="5">
    <source>
        <dbReference type="ARBA" id="ARBA00022840"/>
    </source>
</evidence>
<organism evidence="7 8">
    <name type="scientific">Kingella kingae ATCC 23330</name>
    <dbReference type="NCBI Taxonomy" id="887327"/>
    <lineage>
        <taxon>Bacteria</taxon>
        <taxon>Pseudomonadati</taxon>
        <taxon>Pseudomonadota</taxon>
        <taxon>Betaproteobacteria</taxon>
        <taxon>Neisseriales</taxon>
        <taxon>Neisseriaceae</taxon>
        <taxon>Kingella</taxon>
    </lineage>
</organism>
<evidence type="ECO:0000313" key="8">
    <source>
        <dbReference type="Proteomes" id="UP000004207"/>
    </source>
</evidence>
<dbReference type="GeneID" id="93263007"/>
<dbReference type="eggNOG" id="COG1131">
    <property type="taxonomic scope" value="Bacteria"/>
</dbReference>
<dbReference type="InterPro" id="IPR003439">
    <property type="entry name" value="ABC_transporter-like_ATP-bd"/>
</dbReference>
<evidence type="ECO:0000313" key="7">
    <source>
        <dbReference type="EMBL" id="EGK09837.1"/>
    </source>
</evidence>
<dbReference type="AlphaFoldDB" id="F5S6K5"/>
<evidence type="ECO:0000259" key="6">
    <source>
        <dbReference type="PROSITE" id="PS50893"/>
    </source>
</evidence>
<dbReference type="EMBL" id="AFHS01000031">
    <property type="protein sequence ID" value="EGK09837.1"/>
    <property type="molecule type" value="Genomic_DNA"/>
</dbReference>
<dbReference type="GO" id="GO:0005524">
    <property type="term" value="F:ATP binding"/>
    <property type="evidence" value="ECO:0007669"/>
    <property type="project" value="UniProtKB-KW"/>
</dbReference>
<dbReference type="InterPro" id="IPR003593">
    <property type="entry name" value="AAA+_ATPase"/>
</dbReference>
<keyword evidence="8" id="KW-1185">Reference proteome</keyword>
<dbReference type="PANTHER" id="PTHR43335:SF2">
    <property type="entry name" value="ABC TRANSPORTER, ATP-BINDING PROTEIN"/>
    <property type="match status" value="1"/>
</dbReference>
<evidence type="ECO:0000256" key="1">
    <source>
        <dbReference type="ARBA" id="ARBA00005417"/>
    </source>
</evidence>
<dbReference type="SMART" id="SM00382">
    <property type="entry name" value="AAA"/>
    <property type="match status" value="1"/>
</dbReference>
<dbReference type="STRING" id="504.KKKWG1_1019"/>
<dbReference type="OrthoDB" id="9804819at2"/>
<sequence length="325" mass="35544">MRYPFSTGLFNMLNIQSLYFSYDDRIVLHDINVQLDEGSITGLIGPNGAGKSTLMRCMAGLEVPSDGEVFLNGKPILDDPRASFAQLGYLPDFFGLPPDLSVIQCLTYAAKSRGLPDNKLAQTIGETVELLGLQDKLYHKIGALSRGQKQRVGIGQVIVHRPKFLLLDEPASGLDPEARHELSLLLLRLKAEGMTILVSSHILSELDEYCTHMLVIKSGRIQAHQALNAADPIAQTQQTITLHFVGNARDYLPIVQALPNVQAALVQENNAQSLLVTLPNGDDVRVALLRDIVQAALPLSEAQRVKTTMLQSYQNSLNTAKKGEA</sequence>
<keyword evidence="4" id="KW-0547">Nucleotide-binding</keyword>
<dbReference type="Proteomes" id="UP000004207">
    <property type="component" value="Unassembled WGS sequence"/>
</dbReference>
<feature type="domain" description="ABC transporter" evidence="6">
    <location>
        <begin position="13"/>
        <end position="243"/>
    </location>
</feature>
<keyword evidence="2" id="KW-0813">Transport</keyword>
<keyword evidence="3" id="KW-1003">Cell membrane</keyword>
<keyword evidence="5" id="KW-0067">ATP-binding</keyword>
<dbReference type="RefSeq" id="WP_003786386.1">
    <property type="nucleotide sequence ID" value="NZ_FOJK01000030.1"/>
</dbReference>
<dbReference type="InterPro" id="IPR027417">
    <property type="entry name" value="P-loop_NTPase"/>
</dbReference>